<gene>
    <name evidence="1" type="ORF">DCAR_026349</name>
</gene>
<organism evidence="1">
    <name type="scientific">Daucus carota subsp. sativus</name>
    <name type="common">Carrot</name>
    <dbReference type="NCBI Taxonomy" id="79200"/>
    <lineage>
        <taxon>Eukaryota</taxon>
        <taxon>Viridiplantae</taxon>
        <taxon>Streptophyta</taxon>
        <taxon>Embryophyta</taxon>
        <taxon>Tracheophyta</taxon>
        <taxon>Spermatophyta</taxon>
        <taxon>Magnoliopsida</taxon>
        <taxon>eudicotyledons</taxon>
        <taxon>Gunneridae</taxon>
        <taxon>Pentapetalae</taxon>
        <taxon>asterids</taxon>
        <taxon>campanulids</taxon>
        <taxon>Apiales</taxon>
        <taxon>Apiaceae</taxon>
        <taxon>Apioideae</taxon>
        <taxon>Scandiceae</taxon>
        <taxon>Daucinae</taxon>
        <taxon>Daucus</taxon>
        <taxon>Daucus sect. Daucus</taxon>
    </lineage>
</organism>
<dbReference type="InterPro" id="IPR008480">
    <property type="entry name" value="DUF761_pln"/>
</dbReference>
<dbReference type="STRING" id="79200.A0A164URZ1"/>
<accession>A0A164URZ1</accession>
<dbReference type="EMBL" id="LNRQ01000007">
    <property type="protein sequence ID" value="KZM89274.1"/>
    <property type="molecule type" value="Genomic_DNA"/>
</dbReference>
<protein>
    <submittedName>
        <fullName evidence="1">Uncharacterized protein</fullName>
    </submittedName>
</protein>
<comment type="caution">
    <text evidence="1">The sequence shown here is derived from an EMBL/GenBank/DDBJ whole genome shotgun (WGS) entry which is preliminary data.</text>
</comment>
<dbReference type="PANTHER" id="PTHR33265:SF26">
    <property type="entry name" value="OS06G0554600 PROTEIN"/>
    <property type="match status" value="1"/>
</dbReference>
<name>A0A164URZ1_DAUCS</name>
<sequence>MKKMEASGAVTAKKFWSMLRALYFMIRKGKSKNLKCLLDLSMMIKRHKDSPVNRHHLSNVHPREYVFSCSNTPLFRVNRPHSSSSTGGYRFFLCAKMLRANEEEHDVGSVNIAGMKALEMLRSPVEHDQDERCVDEAAEEFIIKFYQDLRRQNVITKN</sequence>
<dbReference type="Gramene" id="KZM89274">
    <property type="protein sequence ID" value="KZM89274"/>
    <property type="gene ID" value="DCAR_026349"/>
</dbReference>
<dbReference type="Pfam" id="PF05553">
    <property type="entry name" value="DUF761"/>
    <property type="match status" value="1"/>
</dbReference>
<evidence type="ECO:0000313" key="1">
    <source>
        <dbReference type="EMBL" id="KZM89274.1"/>
    </source>
</evidence>
<dbReference type="AlphaFoldDB" id="A0A164URZ1"/>
<proteinExistence type="predicted"/>
<reference evidence="1" key="1">
    <citation type="journal article" date="2016" name="Nat. Genet.">
        <title>A high-quality carrot genome assembly provides new insights into carotenoid accumulation and asterid genome evolution.</title>
        <authorList>
            <person name="Iorizzo M."/>
            <person name="Ellison S."/>
            <person name="Senalik D."/>
            <person name="Zeng P."/>
            <person name="Satapoomin P."/>
            <person name="Huang J."/>
            <person name="Bowman M."/>
            <person name="Iovene M."/>
            <person name="Sanseverino W."/>
            <person name="Cavagnaro P."/>
            <person name="Yildiz M."/>
            <person name="Macko-Podgorni A."/>
            <person name="Moranska E."/>
            <person name="Grzebelus E."/>
            <person name="Grzebelus D."/>
            <person name="Ashrafi H."/>
            <person name="Zheng Z."/>
            <person name="Cheng S."/>
            <person name="Spooner D."/>
            <person name="Van Deynze A."/>
            <person name="Simon P."/>
        </authorList>
    </citation>
    <scope>NUCLEOTIDE SEQUENCE [LARGE SCALE GENOMIC DNA]</scope>
    <source>
        <tissue evidence="1">Leaf</tissue>
    </source>
</reference>
<dbReference type="PANTHER" id="PTHR33265">
    <property type="entry name" value="AVR9/CF-9 RAPIDLY ELICITED PROTEIN-RELATED"/>
    <property type="match status" value="1"/>
</dbReference>